<evidence type="ECO:0000313" key="4">
    <source>
        <dbReference type="EMBL" id="KXT00551.1"/>
    </source>
</evidence>
<gene>
    <name evidence="4" type="ORF">AC578_5222</name>
</gene>
<dbReference type="GO" id="GO:0005544">
    <property type="term" value="F:calcium-dependent phospholipid binding"/>
    <property type="evidence" value="ECO:0007669"/>
    <property type="project" value="InterPro"/>
</dbReference>
<organism evidence="4 5">
    <name type="scientific">Pseudocercospora eumusae</name>
    <dbReference type="NCBI Taxonomy" id="321146"/>
    <lineage>
        <taxon>Eukaryota</taxon>
        <taxon>Fungi</taxon>
        <taxon>Dikarya</taxon>
        <taxon>Ascomycota</taxon>
        <taxon>Pezizomycotina</taxon>
        <taxon>Dothideomycetes</taxon>
        <taxon>Dothideomycetidae</taxon>
        <taxon>Mycosphaerellales</taxon>
        <taxon>Mycosphaerellaceae</taxon>
        <taxon>Pseudocercospora</taxon>
    </lineage>
</organism>
<keyword evidence="5" id="KW-1185">Reference proteome</keyword>
<feature type="compositionally biased region" description="Basic and acidic residues" evidence="3">
    <location>
        <begin position="1"/>
        <end position="11"/>
    </location>
</feature>
<dbReference type="GO" id="GO:0012506">
    <property type="term" value="C:vesicle membrane"/>
    <property type="evidence" value="ECO:0007669"/>
    <property type="project" value="TreeGrafter"/>
</dbReference>
<evidence type="ECO:0008006" key="6">
    <source>
        <dbReference type="Google" id="ProtNLM"/>
    </source>
</evidence>
<feature type="compositionally biased region" description="Low complexity" evidence="3">
    <location>
        <begin position="31"/>
        <end position="40"/>
    </location>
</feature>
<keyword evidence="2" id="KW-0041">Annexin</keyword>
<feature type="region of interest" description="Disordered" evidence="3">
    <location>
        <begin position="223"/>
        <end position="255"/>
    </location>
</feature>
<dbReference type="AlphaFoldDB" id="A0A139HDK0"/>
<protein>
    <recommendedName>
        <fullName evidence="6">Annexin</fullName>
    </recommendedName>
</protein>
<proteinExistence type="predicted"/>
<accession>A0A139HDK0</accession>
<keyword evidence="1" id="KW-0677">Repeat</keyword>
<evidence type="ECO:0000313" key="5">
    <source>
        <dbReference type="Proteomes" id="UP000070133"/>
    </source>
</evidence>
<sequence length="850" mass="94947">MSFLKADDRSGRGRSSSKSGRDRSRSRSNVRAPEAPEAPRTPYIYPSAPPSSAPSRLYFPTSNAPSQYALAASSVPYPADDGGFTMGGYTDLPPHERPGHNPNAAYMPPHPPAQPERGYSDDHELAYGSDSSGDSGGRGRGRQEPSRGSSYTSNAAYRYTPGAAEQRKSQQYQYAPAPDKVTYTARPTQSSNQKSLNYSFTPHGQHQPQVQYSATPAGQYRSELPRTYSQSDSKKTSSERDGHDPYSMPGSFGGAPMNMFERDSHVPRTDSYGNAPMNIFDRDAHDPYNGGAQVVDITPADRNSRDKLDRHNSGGKVHRLSTIDTSASTTLIAPRSPGLGPRMDRLSVSGNRPDIHALGGNMPPPSPMLEAYHGTYQSISPMPLSIRPDDDLDFEDLPPLSPAVSRTYDKNDRLAQDLAKKDKKRVKMYDPEEDAKAIADALKHHKPDADAICDILPGLSHDQIMEVRKEYKKQVKVQGKGVNLSKHINMKLSGNFGKAVYVTALGRYESEGYWANFFYQSHGSRRELLIEALMGRTNAEVRMIKDEFKDKRYSDDLKKCMEKELKMDKFRTAVLMVLEERRQEEQDIYPAEYVHRDVDTLYRSVKSEKGGESAMLEIIIRRSDTHLKEVLRAYQRTFNENFARAALKRSNNLVGEVIAHILNGVINKPARDCLLLQHAIKDIAEKNRDDELRYELLISRLVRMHWDKPHMARVKREYYEKYRTTLEDAIEDATKGDFCEFMCELCDTKQKVYASLHSLTSGVATLPIGIPFTITALPSGVSVPPSTLFIIPVSAATGQIALHRIPSFANSAAKPFVIAVTAPLEPAYHTRFGRGRGAEMEEIFTKHPDF</sequence>
<feature type="region of interest" description="Disordered" evidence="3">
    <location>
        <begin position="1"/>
        <end position="62"/>
    </location>
</feature>
<dbReference type="InterPro" id="IPR018502">
    <property type="entry name" value="Annexin_repeat"/>
</dbReference>
<evidence type="ECO:0000256" key="2">
    <source>
        <dbReference type="ARBA" id="ARBA00023216"/>
    </source>
</evidence>
<feature type="compositionally biased region" description="Polar residues" evidence="3">
    <location>
        <begin position="185"/>
        <end position="210"/>
    </location>
</feature>
<dbReference type="PANTHER" id="PTHR10502:SF107">
    <property type="entry name" value="ANNEXIN ANXC4 (AFU_ORTHOLOGUE AFUA_3G07020)"/>
    <property type="match status" value="1"/>
</dbReference>
<comment type="caution">
    <text evidence="4">The sequence shown here is derived from an EMBL/GenBank/DDBJ whole genome shotgun (WGS) entry which is preliminary data.</text>
</comment>
<dbReference type="SMART" id="SM00335">
    <property type="entry name" value="ANX"/>
    <property type="match status" value="2"/>
</dbReference>
<dbReference type="GO" id="GO:0005509">
    <property type="term" value="F:calcium ion binding"/>
    <property type="evidence" value="ECO:0007669"/>
    <property type="project" value="InterPro"/>
</dbReference>
<dbReference type="PANTHER" id="PTHR10502">
    <property type="entry name" value="ANNEXIN"/>
    <property type="match status" value="1"/>
</dbReference>
<dbReference type="GO" id="GO:0005634">
    <property type="term" value="C:nucleus"/>
    <property type="evidence" value="ECO:0007669"/>
    <property type="project" value="TreeGrafter"/>
</dbReference>
<feature type="compositionally biased region" description="Polar residues" evidence="3">
    <location>
        <begin position="146"/>
        <end position="155"/>
    </location>
</feature>
<dbReference type="Gene3D" id="1.10.220.10">
    <property type="entry name" value="Annexin"/>
    <property type="match status" value="4"/>
</dbReference>
<dbReference type="EMBL" id="LFZN01000071">
    <property type="protein sequence ID" value="KXT00551.1"/>
    <property type="molecule type" value="Genomic_DNA"/>
</dbReference>
<dbReference type="PROSITE" id="PS51897">
    <property type="entry name" value="ANNEXIN_2"/>
    <property type="match status" value="1"/>
</dbReference>
<dbReference type="SUPFAM" id="SSF47874">
    <property type="entry name" value="Annexin"/>
    <property type="match status" value="1"/>
</dbReference>
<feature type="compositionally biased region" description="Basic and acidic residues" evidence="3">
    <location>
        <begin position="232"/>
        <end position="244"/>
    </location>
</feature>
<dbReference type="Pfam" id="PF00191">
    <property type="entry name" value="Annexin"/>
    <property type="match status" value="1"/>
</dbReference>
<dbReference type="InterPro" id="IPR037104">
    <property type="entry name" value="Annexin_sf"/>
</dbReference>
<reference evidence="4 5" key="1">
    <citation type="submission" date="2015-07" db="EMBL/GenBank/DDBJ databases">
        <title>Comparative genomics of the Sigatoka disease complex on banana suggests a link between parallel evolutionary changes in Pseudocercospora fijiensis and Pseudocercospora eumusae and increased virulence on the banana host.</title>
        <authorList>
            <person name="Chang T.-C."/>
            <person name="Salvucci A."/>
            <person name="Crous P.W."/>
            <person name="Stergiopoulos I."/>
        </authorList>
    </citation>
    <scope>NUCLEOTIDE SEQUENCE [LARGE SCALE GENOMIC DNA]</scope>
    <source>
        <strain evidence="4 5">CBS 114824</strain>
    </source>
</reference>
<dbReference type="Proteomes" id="UP000070133">
    <property type="component" value="Unassembled WGS sequence"/>
</dbReference>
<evidence type="ECO:0000256" key="3">
    <source>
        <dbReference type="SAM" id="MobiDB-lite"/>
    </source>
</evidence>
<dbReference type="STRING" id="321146.A0A139HDK0"/>
<evidence type="ECO:0000256" key="1">
    <source>
        <dbReference type="ARBA" id="ARBA00022737"/>
    </source>
</evidence>
<feature type="region of interest" description="Disordered" evidence="3">
    <location>
        <begin position="74"/>
        <end position="210"/>
    </location>
</feature>
<dbReference type="OrthoDB" id="2134400at2759"/>
<dbReference type="GO" id="GO:0005737">
    <property type="term" value="C:cytoplasm"/>
    <property type="evidence" value="ECO:0007669"/>
    <property type="project" value="TreeGrafter"/>
</dbReference>
<name>A0A139HDK0_9PEZI</name>
<dbReference type="GO" id="GO:0001786">
    <property type="term" value="F:phosphatidylserine binding"/>
    <property type="evidence" value="ECO:0007669"/>
    <property type="project" value="TreeGrafter"/>
</dbReference>
<dbReference type="GO" id="GO:0005886">
    <property type="term" value="C:plasma membrane"/>
    <property type="evidence" value="ECO:0007669"/>
    <property type="project" value="TreeGrafter"/>
</dbReference>